<evidence type="ECO:0000256" key="8">
    <source>
        <dbReference type="ARBA" id="ARBA00023144"/>
    </source>
</evidence>
<sequence length="359" mass="39141">MTKTVLITGGSGYIGSTIAHILVTHGFKVVIIDSLDKGYILNSPESACFYNGRISEKALYECIRCEIGKIDVTIHCASYISVPESEVDPVKYITNNVSEFVELLENLPIIDCKRLIFSSSASIYGNKQGALKETSAIAPQSTYAETKWLCEQIGGLAAEQGPLRIINLRYFNPIGTHPDGYCGPGDLNSGSLLNELTKAILSRTPFRITGTDYDTRDGSGIRDYVDVTDLAMAHAKACNLFDTLIDERAALDGPHRTRAINLGSGDGVTVKELIAAAEKALGRKIRTKKAPRRPGDVAGSYADASLAKDLLQWQASTPLETSILRHIDWWQRHRHQQPAPTPISLSSSRPDSVSTSHQP</sequence>
<comment type="cofactor">
    <cofactor evidence="2">
        <name>NAD(+)</name>
        <dbReference type="ChEBI" id="CHEBI:57540"/>
    </cofactor>
</comment>
<evidence type="ECO:0000256" key="10">
    <source>
        <dbReference type="ARBA" id="ARBA00031367"/>
    </source>
</evidence>
<keyword evidence="8" id="KW-0299">Galactose metabolism</keyword>
<comment type="similarity">
    <text evidence="4">Belongs to the NAD(P)-dependent epimerase/dehydratase family.</text>
</comment>
<dbReference type="SUPFAM" id="SSF51735">
    <property type="entry name" value="NAD(P)-binding Rossmann-fold domains"/>
    <property type="match status" value="1"/>
</dbReference>
<gene>
    <name evidence="14" type="ORF">SAMN04488056_104362</name>
</gene>
<evidence type="ECO:0000256" key="2">
    <source>
        <dbReference type="ARBA" id="ARBA00001911"/>
    </source>
</evidence>
<organism evidence="14 15">
    <name type="scientific">Cohaesibacter marisflavi</name>
    <dbReference type="NCBI Taxonomy" id="655353"/>
    <lineage>
        <taxon>Bacteria</taxon>
        <taxon>Pseudomonadati</taxon>
        <taxon>Pseudomonadota</taxon>
        <taxon>Alphaproteobacteria</taxon>
        <taxon>Hyphomicrobiales</taxon>
        <taxon>Cohaesibacteraceae</taxon>
    </lineage>
</organism>
<dbReference type="STRING" id="655353.SAMN04488056_104362"/>
<dbReference type="PANTHER" id="PTHR43725:SF47">
    <property type="entry name" value="UDP-GLUCOSE 4-EPIMERASE"/>
    <property type="match status" value="1"/>
</dbReference>
<evidence type="ECO:0000256" key="6">
    <source>
        <dbReference type="ARBA" id="ARBA00018569"/>
    </source>
</evidence>
<dbReference type="GO" id="GO:0005829">
    <property type="term" value="C:cytosol"/>
    <property type="evidence" value="ECO:0007669"/>
    <property type="project" value="TreeGrafter"/>
</dbReference>
<evidence type="ECO:0000313" key="14">
    <source>
        <dbReference type="EMBL" id="SFO31189.1"/>
    </source>
</evidence>
<name>A0A1I5G5Q9_9HYPH</name>
<keyword evidence="15" id="KW-1185">Reference proteome</keyword>
<dbReference type="GO" id="GO:0006012">
    <property type="term" value="P:galactose metabolic process"/>
    <property type="evidence" value="ECO:0007669"/>
    <property type="project" value="UniProtKB-KW"/>
</dbReference>
<dbReference type="PANTHER" id="PTHR43725">
    <property type="entry name" value="UDP-GLUCOSE 4-EPIMERASE"/>
    <property type="match status" value="1"/>
</dbReference>
<evidence type="ECO:0000313" key="15">
    <source>
        <dbReference type="Proteomes" id="UP000199236"/>
    </source>
</evidence>
<dbReference type="InterPro" id="IPR036291">
    <property type="entry name" value="NAD(P)-bd_dom_sf"/>
</dbReference>
<keyword evidence="8" id="KW-0119">Carbohydrate metabolism</keyword>
<feature type="domain" description="NAD-dependent epimerase/dehydratase" evidence="13">
    <location>
        <begin position="5"/>
        <end position="240"/>
    </location>
</feature>
<dbReference type="AlphaFoldDB" id="A0A1I5G5Q9"/>
<dbReference type="EC" id="5.1.3.2" evidence="5"/>
<dbReference type="Gene3D" id="3.40.50.720">
    <property type="entry name" value="NAD(P)-binding Rossmann-like Domain"/>
    <property type="match status" value="1"/>
</dbReference>
<feature type="compositionally biased region" description="Polar residues" evidence="12">
    <location>
        <begin position="343"/>
        <end position="359"/>
    </location>
</feature>
<feature type="region of interest" description="Disordered" evidence="12">
    <location>
        <begin position="335"/>
        <end position="359"/>
    </location>
</feature>
<evidence type="ECO:0000256" key="4">
    <source>
        <dbReference type="ARBA" id="ARBA00007637"/>
    </source>
</evidence>
<dbReference type="Pfam" id="PF01370">
    <property type="entry name" value="Epimerase"/>
    <property type="match status" value="1"/>
</dbReference>
<comment type="pathway">
    <text evidence="3">Carbohydrate metabolism; galactose metabolism.</text>
</comment>
<dbReference type="RefSeq" id="WP_090071989.1">
    <property type="nucleotide sequence ID" value="NZ_FOVR01000004.1"/>
</dbReference>
<evidence type="ECO:0000256" key="12">
    <source>
        <dbReference type="SAM" id="MobiDB-lite"/>
    </source>
</evidence>
<evidence type="ECO:0000256" key="11">
    <source>
        <dbReference type="ARBA" id="ARBA00033067"/>
    </source>
</evidence>
<dbReference type="OrthoDB" id="9801785at2"/>
<comment type="catalytic activity">
    <reaction evidence="1">
        <text>UDP-alpha-D-glucose = UDP-alpha-D-galactose</text>
        <dbReference type="Rhea" id="RHEA:22168"/>
        <dbReference type="ChEBI" id="CHEBI:58885"/>
        <dbReference type="ChEBI" id="CHEBI:66914"/>
        <dbReference type="EC" id="5.1.3.2"/>
    </reaction>
</comment>
<protein>
    <recommendedName>
        <fullName evidence="6">UDP-glucose 4-epimerase</fullName>
        <ecNumber evidence="5">5.1.3.2</ecNumber>
    </recommendedName>
    <alternativeName>
        <fullName evidence="11">Galactowaldenase</fullName>
    </alternativeName>
    <alternativeName>
        <fullName evidence="10">UDP-galactose 4-epimerase</fullName>
    </alternativeName>
</protein>
<evidence type="ECO:0000256" key="3">
    <source>
        <dbReference type="ARBA" id="ARBA00004947"/>
    </source>
</evidence>
<dbReference type="EMBL" id="FOVR01000004">
    <property type="protein sequence ID" value="SFO31189.1"/>
    <property type="molecule type" value="Genomic_DNA"/>
</dbReference>
<dbReference type="GO" id="GO:0003978">
    <property type="term" value="F:UDP-glucose 4-epimerase activity"/>
    <property type="evidence" value="ECO:0007669"/>
    <property type="project" value="UniProtKB-EC"/>
</dbReference>
<proteinExistence type="inferred from homology"/>
<evidence type="ECO:0000256" key="5">
    <source>
        <dbReference type="ARBA" id="ARBA00013189"/>
    </source>
</evidence>
<dbReference type="Gene3D" id="3.90.25.10">
    <property type="entry name" value="UDP-galactose 4-epimerase, domain 1"/>
    <property type="match status" value="1"/>
</dbReference>
<reference evidence="14 15" key="1">
    <citation type="submission" date="2016-10" db="EMBL/GenBank/DDBJ databases">
        <authorList>
            <person name="de Groot N.N."/>
        </authorList>
    </citation>
    <scope>NUCLEOTIDE SEQUENCE [LARGE SCALE GENOMIC DNA]</scope>
    <source>
        <strain evidence="14 15">CGMCC 1.9157</strain>
    </source>
</reference>
<evidence type="ECO:0000256" key="1">
    <source>
        <dbReference type="ARBA" id="ARBA00000083"/>
    </source>
</evidence>
<evidence type="ECO:0000259" key="13">
    <source>
        <dbReference type="Pfam" id="PF01370"/>
    </source>
</evidence>
<evidence type="ECO:0000256" key="7">
    <source>
        <dbReference type="ARBA" id="ARBA00023027"/>
    </source>
</evidence>
<dbReference type="InterPro" id="IPR001509">
    <property type="entry name" value="Epimerase_deHydtase"/>
</dbReference>
<keyword evidence="9" id="KW-0413">Isomerase</keyword>
<dbReference type="Proteomes" id="UP000199236">
    <property type="component" value="Unassembled WGS sequence"/>
</dbReference>
<accession>A0A1I5G5Q9</accession>
<evidence type="ECO:0000256" key="9">
    <source>
        <dbReference type="ARBA" id="ARBA00023235"/>
    </source>
</evidence>
<keyword evidence="7" id="KW-0520">NAD</keyword>